<protein>
    <submittedName>
        <fullName evidence="5">MarR family transcriptional regulator</fullName>
    </submittedName>
</protein>
<keyword evidence="6" id="KW-1185">Reference proteome</keyword>
<evidence type="ECO:0000313" key="5">
    <source>
        <dbReference type="EMBL" id="QES31663.1"/>
    </source>
</evidence>
<dbReference type="InterPro" id="IPR039422">
    <property type="entry name" value="MarR/SlyA-like"/>
</dbReference>
<evidence type="ECO:0000259" key="4">
    <source>
        <dbReference type="PROSITE" id="PS50995"/>
    </source>
</evidence>
<dbReference type="PANTHER" id="PTHR33164:SF99">
    <property type="entry name" value="MARR FAMILY REGULATORY PROTEIN"/>
    <property type="match status" value="1"/>
</dbReference>
<keyword evidence="1" id="KW-0805">Transcription regulation</keyword>
<dbReference type="PROSITE" id="PS01117">
    <property type="entry name" value="HTH_MARR_1"/>
    <property type="match status" value="1"/>
</dbReference>
<dbReference type="Pfam" id="PF12802">
    <property type="entry name" value="MarR_2"/>
    <property type="match status" value="1"/>
</dbReference>
<dbReference type="InterPro" id="IPR036390">
    <property type="entry name" value="WH_DNA-bd_sf"/>
</dbReference>
<evidence type="ECO:0000313" key="6">
    <source>
        <dbReference type="Proteomes" id="UP000323046"/>
    </source>
</evidence>
<feature type="domain" description="HTH marR-type" evidence="4">
    <location>
        <begin position="12"/>
        <end position="145"/>
    </location>
</feature>
<organism evidence="5 6">
    <name type="scientific">Streptomyces venezuelae</name>
    <dbReference type="NCBI Taxonomy" id="54571"/>
    <lineage>
        <taxon>Bacteria</taxon>
        <taxon>Bacillati</taxon>
        <taxon>Actinomycetota</taxon>
        <taxon>Actinomycetes</taxon>
        <taxon>Kitasatosporales</taxon>
        <taxon>Streptomycetaceae</taxon>
        <taxon>Streptomyces</taxon>
    </lineage>
</organism>
<reference evidence="5 6" key="1">
    <citation type="submission" date="2018-05" db="EMBL/GenBank/DDBJ databases">
        <title>Streptomyces venezuelae.</title>
        <authorList>
            <person name="Kim W."/>
            <person name="Lee N."/>
            <person name="Cho B.-K."/>
        </authorList>
    </citation>
    <scope>NUCLEOTIDE SEQUENCE [LARGE SCALE GENOMIC DNA]</scope>
    <source>
        <strain evidence="5 6">ATCC 14583</strain>
    </source>
</reference>
<accession>A0A5P2BMP8</accession>
<dbReference type="SUPFAM" id="SSF46785">
    <property type="entry name" value="Winged helix' DNA-binding domain"/>
    <property type="match status" value="1"/>
</dbReference>
<dbReference type="OrthoDB" id="5195026at2"/>
<dbReference type="EMBL" id="CP029193">
    <property type="protein sequence ID" value="QES31663.1"/>
    <property type="molecule type" value="Genomic_DNA"/>
</dbReference>
<keyword evidence="2" id="KW-0238">DNA-binding</keyword>
<dbReference type="InterPro" id="IPR036388">
    <property type="entry name" value="WH-like_DNA-bd_sf"/>
</dbReference>
<evidence type="ECO:0000256" key="1">
    <source>
        <dbReference type="ARBA" id="ARBA00023015"/>
    </source>
</evidence>
<name>A0A5P2BMP8_STRVZ</name>
<evidence type="ECO:0000256" key="2">
    <source>
        <dbReference type="ARBA" id="ARBA00023125"/>
    </source>
</evidence>
<dbReference type="GO" id="GO:0006950">
    <property type="term" value="P:response to stress"/>
    <property type="evidence" value="ECO:0007669"/>
    <property type="project" value="TreeGrafter"/>
</dbReference>
<dbReference type="AlphaFoldDB" id="A0A5P2BMP8"/>
<proteinExistence type="predicted"/>
<dbReference type="Proteomes" id="UP000323046">
    <property type="component" value="Chromosome"/>
</dbReference>
<keyword evidence="3" id="KW-0804">Transcription</keyword>
<dbReference type="InterPro" id="IPR000835">
    <property type="entry name" value="HTH_MarR-typ"/>
</dbReference>
<dbReference type="InterPro" id="IPR023187">
    <property type="entry name" value="Tscrpt_reg_MarR-type_CS"/>
</dbReference>
<gene>
    <name evidence="5" type="ORF">DEJ47_21805</name>
</gene>
<dbReference type="SMART" id="SM00347">
    <property type="entry name" value="HTH_MARR"/>
    <property type="match status" value="1"/>
</dbReference>
<evidence type="ECO:0000256" key="3">
    <source>
        <dbReference type="ARBA" id="ARBA00023163"/>
    </source>
</evidence>
<dbReference type="Gene3D" id="1.10.10.10">
    <property type="entry name" value="Winged helix-like DNA-binding domain superfamily/Winged helix DNA-binding domain"/>
    <property type="match status" value="1"/>
</dbReference>
<dbReference type="PANTHER" id="PTHR33164">
    <property type="entry name" value="TRANSCRIPTIONAL REGULATOR, MARR FAMILY"/>
    <property type="match status" value="1"/>
</dbReference>
<dbReference type="GO" id="GO:0003700">
    <property type="term" value="F:DNA-binding transcription factor activity"/>
    <property type="evidence" value="ECO:0007669"/>
    <property type="project" value="InterPro"/>
</dbReference>
<dbReference type="PRINTS" id="PR00598">
    <property type="entry name" value="HTHMARR"/>
</dbReference>
<sequence length="149" mass="16298">MATAARGRLSGELELWRQLLLLVNGVSTTLDKKLQRQHGVTASEFTALSVLGRGALRMQELADSVGSSQSTMSRLVTRLENEDLVARTVGEEDRRVMFAHLTPEGKKLVAQAQGTFAKELSLALDMASFEPETASLVNRLRHTPTPPAR</sequence>
<dbReference type="PROSITE" id="PS50995">
    <property type="entry name" value="HTH_MARR_2"/>
    <property type="match status" value="1"/>
</dbReference>
<dbReference type="RefSeq" id="WP_150170826.1">
    <property type="nucleotide sequence ID" value="NZ_CP029193.1"/>
</dbReference>
<dbReference type="GO" id="GO:0003677">
    <property type="term" value="F:DNA binding"/>
    <property type="evidence" value="ECO:0007669"/>
    <property type="project" value="UniProtKB-KW"/>
</dbReference>